<accession>Q2GXX1</accession>
<evidence type="ECO:0000313" key="3">
    <source>
        <dbReference type="Proteomes" id="UP000001056"/>
    </source>
</evidence>
<evidence type="ECO:0000256" key="1">
    <source>
        <dbReference type="ARBA" id="ARBA00008383"/>
    </source>
</evidence>
<dbReference type="InterPro" id="IPR003673">
    <property type="entry name" value="CoA-Trfase_fam_III"/>
</dbReference>
<dbReference type="Gene3D" id="3.30.1540.10">
    <property type="entry name" value="formyl-coa transferase, domain 3"/>
    <property type="match status" value="1"/>
</dbReference>
<protein>
    <submittedName>
        <fullName evidence="2">Uncharacterized protein</fullName>
    </submittedName>
</protein>
<dbReference type="PANTHER" id="PTHR48228:SF5">
    <property type="entry name" value="ALPHA-METHYLACYL-COA RACEMASE"/>
    <property type="match status" value="1"/>
</dbReference>
<dbReference type="SUPFAM" id="SSF89796">
    <property type="entry name" value="CoA-transferase family III (CaiB/BaiF)"/>
    <property type="match status" value="1"/>
</dbReference>
<dbReference type="OrthoDB" id="16747at2759"/>
<proteinExistence type="inferred from homology"/>
<dbReference type="InterPro" id="IPR050509">
    <property type="entry name" value="CoA-transferase_III"/>
</dbReference>
<keyword evidence="3" id="KW-1185">Reference proteome</keyword>
<dbReference type="VEuPathDB" id="FungiDB:CHGG_07183"/>
<dbReference type="OMA" id="QWELVFD"/>
<dbReference type="STRING" id="306901.Q2GXX1"/>
<dbReference type="InterPro" id="IPR044855">
    <property type="entry name" value="CoA-Trfase_III_dom3_sf"/>
</dbReference>
<dbReference type="RefSeq" id="XP_001224839.1">
    <property type="nucleotide sequence ID" value="XM_001224838.1"/>
</dbReference>
<comment type="similarity">
    <text evidence="1">Belongs to the CoA-transferase III family.</text>
</comment>
<dbReference type="Gene3D" id="3.40.50.10540">
    <property type="entry name" value="Crotonobetainyl-coa:carnitine coa-transferase, domain 1"/>
    <property type="match status" value="1"/>
</dbReference>
<gene>
    <name evidence="2" type="ORF">CHGG_07183</name>
</gene>
<dbReference type="AlphaFoldDB" id="Q2GXX1"/>
<dbReference type="GO" id="GO:0003824">
    <property type="term" value="F:catalytic activity"/>
    <property type="evidence" value="ECO:0007669"/>
    <property type="project" value="InterPro"/>
</dbReference>
<dbReference type="EMBL" id="CH408033">
    <property type="protein sequence ID" value="EAQ85930.1"/>
    <property type="molecule type" value="Genomic_DNA"/>
</dbReference>
<dbReference type="GeneID" id="4393411"/>
<dbReference type="HOGENOM" id="CLU_033975_5_0_1"/>
<dbReference type="eggNOG" id="KOG3957">
    <property type="taxonomic scope" value="Eukaryota"/>
</dbReference>
<dbReference type="Proteomes" id="UP000001056">
    <property type="component" value="Unassembled WGS sequence"/>
</dbReference>
<dbReference type="PANTHER" id="PTHR48228">
    <property type="entry name" value="SUCCINYL-COA--D-CITRAMALATE COA-TRANSFERASE"/>
    <property type="match status" value="1"/>
</dbReference>
<organism evidence="2 3">
    <name type="scientific">Chaetomium globosum (strain ATCC 6205 / CBS 148.51 / DSM 1962 / NBRC 6347 / NRRL 1970)</name>
    <name type="common">Soil fungus</name>
    <dbReference type="NCBI Taxonomy" id="306901"/>
    <lineage>
        <taxon>Eukaryota</taxon>
        <taxon>Fungi</taxon>
        <taxon>Dikarya</taxon>
        <taxon>Ascomycota</taxon>
        <taxon>Pezizomycotina</taxon>
        <taxon>Sordariomycetes</taxon>
        <taxon>Sordariomycetidae</taxon>
        <taxon>Sordariales</taxon>
        <taxon>Chaetomiaceae</taxon>
        <taxon>Chaetomium</taxon>
    </lineage>
</organism>
<dbReference type="Pfam" id="PF02515">
    <property type="entry name" value="CoA_transf_3"/>
    <property type="match status" value="1"/>
</dbReference>
<evidence type="ECO:0000313" key="2">
    <source>
        <dbReference type="EMBL" id="EAQ85930.1"/>
    </source>
</evidence>
<reference evidence="3" key="1">
    <citation type="journal article" date="2015" name="Genome Announc.">
        <title>Draft genome sequence of the cellulolytic fungus Chaetomium globosum.</title>
        <authorList>
            <person name="Cuomo C.A."/>
            <person name="Untereiner W.A."/>
            <person name="Ma L.-J."/>
            <person name="Grabherr M."/>
            <person name="Birren B.W."/>
        </authorList>
    </citation>
    <scope>NUCLEOTIDE SEQUENCE [LARGE SCALE GENOMIC DNA]</scope>
    <source>
        <strain evidence="3">ATCC 6205 / CBS 148.51 / DSM 1962 / NBRC 6347 / NRRL 1970</strain>
    </source>
</reference>
<sequence length="283" mass="31256">MPGQPPLTGIKVLEFAGLAPRPLLFSTCGVPAEGPRGISLRIFRRGGRGWVLGVVMALLARERSLMGRGQVVEVNMVDGVAYLGSFARFAARTPVWDSPRGENLLDSGCPWYECYETADGRWMAVGALEPRFFGELVKGLGLEGQGWERKRYDRAEWPALRRVLEGVFKTKSRAEWEGVFEGTDACCTPVYEYGEMEEDRVGKEGDQRPAVTLRETPWLAVRKDAEDASHGQGPGVEGEGYVGQILEPGQGGEQTLEEWLGWSRGDQYEVEDGGMVLKDKAKL</sequence>
<dbReference type="InParanoid" id="Q2GXX1"/>
<name>Q2GXX1_CHAGB</name>
<dbReference type="InterPro" id="IPR023606">
    <property type="entry name" value="CoA-Trfase_III_dom_1_sf"/>
</dbReference>